<protein>
    <recommendedName>
        <fullName evidence="3">Serine-threonine/tyrosine-protein kinase catalytic domain-containing protein</fullName>
    </recommendedName>
</protein>
<evidence type="ECO:0000313" key="5">
    <source>
        <dbReference type="Proteomes" id="UP000238479"/>
    </source>
</evidence>
<dbReference type="InterPro" id="IPR001245">
    <property type="entry name" value="Ser-Thr/Tyr_kinase_cat_dom"/>
</dbReference>
<evidence type="ECO:0000259" key="3">
    <source>
        <dbReference type="Pfam" id="PF07714"/>
    </source>
</evidence>
<gene>
    <name evidence="4" type="ORF">RchiOBHm_Chr7g0207111</name>
</gene>
<dbReference type="GO" id="GO:0005886">
    <property type="term" value="C:plasma membrane"/>
    <property type="evidence" value="ECO:0007669"/>
    <property type="project" value="UniProtKB-SubCell"/>
</dbReference>
<dbReference type="GO" id="GO:0004672">
    <property type="term" value="F:protein kinase activity"/>
    <property type="evidence" value="ECO:0007669"/>
    <property type="project" value="InterPro"/>
</dbReference>
<evidence type="ECO:0000256" key="2">
    <source>
        <dbReference type="ARBA" id="ARBA00022475"/>
    </source>
</evidence>
<keyword evidence="2" id="KW-0472">Membrane</keyword>
<dbReference type="SUPFAM" id="SSF56112">
    <property type="entry name" value="Protein kinase-like (PK-like)"/>
    <property type="match status" value="1"/>
</dbReference>
<dbReference type="InterPro" id="IPR050823">
    <property type="entry name" value="Plant_Ser_Thr_Prot_Kinase"/>
</dbReference>
<dbReference type="Pfam" id="PF07714">
    <property type="entry name" value="PK_Tyr_Ser-Thr"/>
    <property type="match status" value="1"/>
</dbReference>
<dbReference type="InterPro" id="IPR011009">
    <property type="entry name" value="Kinase-like_dom_sf"/>
</dbReference>
<dbReference type="Gene3D" id="1.10.510.10">
    <property type="entry name" value="Transferase(Phosphotransferase) domain 1"/>
    <property type="match status" value="1"/>
</dbReference>
<name>A0A2P6P9D8_ROSCH</name>
<dbReference type="EMBL" id="PDCK01000045">
    <property type="protein sequence ID" value="PRQ18535.1"/>
    <property type="molecule type" value="Genomic_DNA"/>
</dbReference>
<feature type="domain" description="Serine-threonine/tyrosine-protein kinase catalytic" evidence="3">
    <location>
        <begin position="106"/>
        <end position="160"/>
    </location>
</feature>
<comment type="caution">
    <text evidence="4">The sequence shown here is derived from an EMBL/GenBank/DDBJ whole genome shotgun (WGS) entry which is preliminary data.</text>
</comment>
<reference evidence="4 5" key="1">
    <citation type="journal article" date="2018" name="Nat. Genet.">
        <title>The Rosa genome provides new insights in the design of modern roses.</title>
        <authorList>
            <person name="Bendahmane M."/>
        </authorList>
    </citation>
    <scope>NUCLEOTIDE SEQUENCE [LARGE SCALE GENOMIC DNA]</scope>
    <source>
        <strain evidence="5">cv. Old Blush</strain>
    </source>
</reference>
<keyword evidence="5" id="KW-1185">Reference proteome</keyword>
<evidence type="ECO:0000256" key="1">
    <source>
        <dbReference type="ARBA" id="ARBA00004236"/>
    </source>
</evidence>
<dbReference type="Proteomes" id="UP000238479">
    <property type="component" value="Chromosome 7"/>
</dbReference>
<accession>A0A2P6P9D8</accession>
<organism evidence="4 5">
    <name type="scientific">Rosa chinensis</name>
    <name type="common">China rose</name>
    <dbReference type="NCBI Taxonomy" id="74649"/>
    <lineage>
        <taxon>Eukaryota</taxon>
        <taxon>Viridiplantae</taxon>
        <taxon>Streptophyta</taxon>
        <taxon>Embryophyta</taxon>
        <taxon>Tracheophyta</taxon>
        <taxon>Spermatophyta</taxon>
        <taxon>Magnoliopsida</taxon>
        <taxon>eudicotyledons</taxon>
        <taxon>Gunneridae</taxon>
        <taxon>Pentapetalae</taxon>
        <taxon>rosids</taxon>
        <taxon>fabids</taxon>
        <taxon>Rosales</taxon>
        <taxon>Rosaceae</taxon>
        <taxon>Rosoideae</taxon>
        <taxon>Rosoideae incertae sedis</taxon>
        <taxon>Rosa</taxon>
    </lineage>
</organism>
<comment type="subcellular location">
    <subcellularLocation>
        <location evidence="1">Cell membrane</location>
    </subcellularLocation>
</comment>
<dbReference type="Gramene" id="PRQ18535">
    <property type="protein sequence ID" value="PRQ18535"/>
    <property type="gene ID" value="RchiOBHm_Chr7g0207111"/>
</dbReference>
<dbReference type="AlphaFoldDB" id="A0A2P6P9D8"/>
<dbReference type="PANTHER" id="PTHR45621">
    <property type="entry name" value="OS01G0588500 PROTEIN-RELATED"/>
    <property type="match status" value="1"/>
</dbReference>
<sequence>MLSDHCVVYGNVVQALRRGDLRLLRHAFQEHEDRFFRFAVYLVLEKLELQVYQRLLKKDLYYPKAEGPKQSSPAEVGSNCQSIEMVIDVDEVEGIMAMLIHKSLGHKEWLAEVQFLGVVSHPNLAKLLGYCSIDGERGIQRLLVCEYMPNRSLEDHLFNRVLNPLPWITRLPIMLGAAQARIGLSTRGTGSPGDISRFQILQRALG</sequence>
<proteinExistence type="predicted"/>
<keyword evidence="2" id="KW-1003">Cell membrane</keyword>
<evidence type="ECO:0000313" key="4">
    <source>
        <dbReference type="EMBL" id="PRQ18535.1"/>
    </source>
</evidence>
<keyword evidence="4" id="KW-0808">Transferase</keyword>